<proteinExistence type="inferred from homology"/>
<evidence type="ECO:0000256" key="3">
    <source>
        <dbReference type="SAM" id="SignalP"/>
    </source>
</evidence>
<dbReference type="PANTHER" id="PTHR43649:SF30">
    <property type="entry name" value="ABC TRANSPORTER SUBSTRATE-BINDING PROTEIN"/>
    <property type="match status" value="1"/>
</dbReference>
<keyword evidence="5" id="KW-1185">Reference proteome</keyword>
<evidence type="ECO:0000313" key="4">
    <source>
        <dbReference type="EMBL" id="AWK84975.1"/>
    </source>
</evidence>
<dbReference type="EMBL" id="CP029352">
    <property type="protein sequence ID" value="AWK84975.1"/>
    <property type="molecule type" value="Genomic_DNA"/>
</dbReference>
<dbReference type="InterPro" id="IPR006059">
    <property type="entry name" value="SBP"/>
</dbReference>
<comment type="similarity">
    <text evidence="2">Belongs to the bacterial solute-binding protein 1 family.</text>
</comment>
<dbReference type="Proteomes" id="UP000245629">
    <property type="component" value="Chromosome 1"/>
</dbReference>
<reference evidence="5" key="1">
    <citation type="submission" date="2018-05" db="EMBL/GenBank/DDBJ databases">
        <title>Azospirillum thermophila sp. nov., a novel isolated from hot spring.</title>
        <authorList>
            <person name="Zhao Z."/>
        </authorList>
    </citation>
    <scope>NUCLEOTIDE SEQUENCE [LARGE SCALE GENOMIC DNA]</scope>
    <source>
        <strain evidence="5">CFH 70021</strain>
    </source>
</reference>
<name>A0A2S2CKD4_9PROT</name>
<evidence type="ECO:0000313" key="5">
    <source>
        <dbReference type="Proteomes" id="UP000245629"/>
    </source>
</evidence>
<gene>
    <name evidence="4" type="ORF">DEW08_01175</name>
</gene>
<dbReference type="InterPro" id="IPR050490">
    <property type="entry name" value="Bact_solute-bd_prot1"/>
</dbReference>
<evidence type="ECO:0000256" key="2">
    <source>
        <dbReference type="ARBA" id="ARBA00008520"/>
    </source>
</evidence>
<organism evidence="4 5">
    <name type="scientific">Azospirillum thermophilum</name>
    <dbReference type="NCBI Taxonomy" id="2202148"/>
    <lineage>
        <taxon>Bacteria</taxon>
        <taxon>Pseudomonadati</taxon>
        <taxon>Pseudomonadota</taxon>
        <taxon>Alphaproteobacteria</taxon>
        <taxon>Rhodospirillales</taxon>
        <taxon>Azospirillaceae</taxon>
        <taxon>Azospirillum</taxon>
    </lineage>
</organism>
<dbReference type="SUPFAM" id="SSF53850">
    <property type="entry name" value="Periplasmic binding protein-like II"/>
    <property type="match status" value="1"/>
</dbReference>
<comment type="subcellular location">
    <subcellularLocation>
        <location evidence="1">Periplasm</location>
    </subcellularLocation>
</comment>
<dbReference type="KEGG" id="azz:DEW08_01175"/>
<dbReference type="CDD" id="cd14748">
    <property type="entry name" value="PBP2_UgpB"/>
    <property type="match status" value="1"/>
</dbReference>
<accession>A0A2S2CKD4</accession>
<feature type="signal peptide" evidence="3">
    <location>
        <begin position="1"/>
        <end position="25"/>
    </location>
</feature>
<dbReference type="GO" id="GO:0042597">
    <property type="term" value="C:periplasmic space"/>
    <property type="evidence" value="ECO:0007669"/>
    <property type="project" value="UniProtKB-SubCell"/>
</dbReference>
<evidence type="ECO:0000256" key="1">
    <source>
        <dbReference type="ARBA" id="ARBA00004418"/>
    </source>
</evidence>
<dbReference type="PANTHER" id="PTHR43649">
    <property type="entry name" value="ARABINOSE-BINDING PROTEIN-RELATED"/>
    <property type="match status" value="1"/>
</dbReference>
<feature type="chain" id="PRO_5015683167" evidence="3">
    <location>
        <begin position="26"/>
        <end position="428"/>
    </location>
</feature>
<dbReference type="OrthoDB" id="2509690at2"/>
<sequence length="428" mass="47411">MTVRRGLRSAMLAAAMTLAALPAAAATKISFYYPVAVGGPITKLIDDYVAGFEKENPDVKVEPVYSGSYQDTITKVLTAMKGGDAPQVAVILSTDMYTLIDEDAIVPFEEMAKSADDKAFLAAFYPAFMENSRTGGKTWGIPFQRSTIVMYWNKEAFKEAGLDPEKPPQSWDEMARMAARLTKRDANGNVTQWGVQIPSSGFPYWLFQALTTENDVRLMNEAGTETYFDKPQVVEALQYWVDLAAKQKVHPPGIVEWGTTPKDFFERKVAMMWTTTGNLTNVRKNAPFPFGVAMLPEKARRGSPTGGGNFYVFKSAKPEQRDAAFRFVKWMTTPERAARWGIDTGYVAVRPDAWETPAMKAYVADFPAAAVARDQLPHATAELSTHDNQRVTKALNDGLQAALTGAKPPRQAMEDAQKEADRILKAYR</sequence>
<dbReference type="Gene3D" id="3.40.190.10">
    <property type="entry name" value="Periplasmic binding protein-like II"/>
    <property type="match status" value="2"/>
</dbReference>
<dbReference type="Pfam" id="PF13416">
    <property type="entry name" value="SBP_bac_8"/>
    <property type="match status" value="1"/>
</dbReference>
<keyword evidence="3" id="KW-0732">Signal</keyword>
<dbReference type="RefSeq" id="WP_109323776.1">
    <property type="nucleotide sequence ID" value="NZ_CP029352.1"/>
</dbReference>
<protein>
    <submittedName>
        <fullName evidence="4">ABC transporter substrate-binding protein</fullName>
    </submittedName>
</protein>
<dbReference type="AlphaFoldDB" id="A0A2S2CKD4"/>